<protein>
    <submittedName>
        <fullName evidence="1">Uncharacterized protein</fullName>
    </submittedName>
</protein>
<dbReference type="InParanoid" id="E9GYT8"/>
<evidence type="ECO:0000313" key="1">
    <source>
        <dbReference type="EMBL" id="EFX75354.1"/>
    </source>
</evidence>
<dbReference type="PhylomeDB" id="E9GYT8"/>
<dbReference type="OrthoDB" id="6381670at2759"/>
<reference evidence="1 2" key="1">
    <citation type="journal article" date="2011" name="Science">
        <title>The ecoresponsive genome of Daphnia pulex.</title>
        <authorList>
            <person name="Colbourne J.K."/>
            <person name="Pfrender M.E."/>
            <person name="Gilbert D."/>
            <person name="Thomas W.K."/>
            <person name="Tucker A."/>
            <person name="Oakley T.H."/>
            <person name="Tokishita S."/>
            <person name="Aerts A."/>
            <person name="Arnold G.J."/>
            <person name="Basu M.K."/>
            <person name="Bauer D.J."/>
            <person name="Caceres C.E."/>
            <person name="Carmel L."/>
            <person name="Casola C."/>
            <person name="Choi J.H."/>
            <person name="Detter J.C."/>
            <person name="Dong Q."/>
            <person name="Dusheyko S."/>
            <person name="Eads B.D."/>
            <person name="Frohlich T."/>
            <person name="Geiler-Samerotte K.A."/>
            <person name="Gerlach D."/>
            <person name="Hatcher P."/>
            <person name="Jogdeo S."/>
            <person name="Krijgsveld J."/>
            <person name="Kriventseva E.V."/>
            <person name="Kultz D."/>
            <person name="Laforsch C."/>
            <person name="Lindquist E."/>
            <person name="Lopez J."/>
            <person name="Manak J.R."/>
            <person name="Muller J."/>
            <person name="Pangilinan J."/>
            <person name="Patwardhan R.P."/>
            <person name="Pitluck S."/>
            <person name="Pritham E.J."/>
            <person name="Rechtsteiner A."/>
            <person name="Rho M."/>
            <person name="Rogozin I.B."/>
            <person name="Sakarya O."/>
            <person name="Salamov A."/>
            <person name="Schaack S."/>
            <person name="Shapiro H."/>
            <person name="Shiga Y."/>
            <person name="Skalitzky C."/>
            <person name="Smith Z."/>
            <person name="Souvorov A."/>
            <person name="Sung W."/>
            <person name="Tang Z."/>
            <person name="Tsuchiya D."/>
            <person name="Tu H."/>
            <person name="Vos H."/>
            <person name="Wang M."/>
            <person name="Wolf Y.I."/>
            <person name="Yamagata H."/>
            <person name="Yamada T."/>
            <person name="Ye Y."/>
            <person name="Shaw J.R."/>
            <person name="Andrews J."/>
            <person name="Crease T.J."/>
            <person name="Tang H."/>
            <person name="Lucas S.M."/>
            <person name="Robertson H.M."/>
            <person name="Bork P."/>
            <person name="Koonin E.V."/>
            <person name="Zdobnov E.M."/>
            <person name="Grigoriev I.V."/>
            <person name="Lynch M."/>
            <person name="Boore J.L."/>
        </authorList>
    </citation>
    <scope>NUCLEOTIDE SEQUENCE [LARGE SCALE GENOMIC DNA]</scope>
</reference>
<dbReference type="PANTHER" id="PTHR47160:SF8">
    <property type="entry name" value="MULE TRANSPOSASE DOMAIN-CONTAINING PROTEIN"/>
    <property type="match status" value="1"/>
</dbReference>
<organism evidence="1 2">
    <name type="scientific">Daphnia pulex</name>
    <name type="common">Water flea</name>
    <dbReference type="NCBI Taxonomy" id="6669"/>
    <lineage>
        <taxon>Eukaryota</taxon>
        <taxon>Metazoa</taxon>
        <taxon>Ecdysozoa</taxon>
        <taxon>Arthropoda</taxon>
        <taxon>Crustacea</taxon>
        <taxon>Branchiopoda</taxon>
        <taxon>Diplostraca</taxon>
        <taxon>Cladocera</taxon>
        <taxon>Anomopoda</taxon>
        <taxon>Daphniidae</taxon>
        <taxon>Daphnia</taxon>
    </lineage>
</organism>
<dbReference type="STRING" id="6669.E9GYT8"/>
<accession>E9GYT8</accession>
<evidence type="ECO:0000313" key="2">
    <source>
        <dbReference type="Proteomes" id="UP000000305"/>
    </source>
</evidence>
<dbReference type="Proteomes" id="UP000000305">
    <property type="component" value="Unassembled WGS sequence"/>
</dbReference>
<proteinExistence type="predicted"/>
<dbReference type="EMBL" id="GL732576">
    <property type="protein sequence ID" value="EFX75354.1"/>
    <property type="molecule type" value="Genomic_DNA"/>
</dbReference>
<dbReference type="OMA" id="KSTIEGH"/>
<dbReference type="AlphaFoldDB" id="E9GYT8"/>
<dbReference type="HOGENOM" id="CLU_1483455_0_0_1"/>
<sequence length="182" mass="20849">MTAFEGGEFFKGRVQSSDGGEAFVFITPKLLPEMSNTTELQADGTFDSLPALFKQLFTIHISRFGQILSVYDELYPDVYLNVERLISVFKRAIQDSCKQAFMGCECVGFWFHYGQAIWRKVQKYGLQCSYRTRKQVRQIIKELIVLALLPADDIHEDFRTSKSTIEGHSCKNQPRSMLPSND</sequence>
<dbReference type="KEGG" id="dpx:DAPPUDRAFT_250559"/>
<dbReference type="PANTHER" id="PTHR47160">
    <property type="entry name" value="PUTATIVE-RELATED"/>
    <property type="match status" value="1"/>
</dbReference>
<gene>
    <name evidence="1" type="ORF">DAPPUDRAFT_250559</name>
</gene>
<keyword evidence="2" id="KW-1185">Reference proteome</keyword>
<name>E9GYT8_DAPPU</name>